<organism evidence="2">
    <name type="scientific">marine metagenome</name>
    <dbReference type="NCBI Taxonomy" id="408172"/>
    <lineage>
        <taxon>unclassified sequences</taxon>
        <taxon>metagenomes</taxon>
        <taxon>ecological metagenomes</taxon>
    </lineage>
</organism>
<evidence type="ECO:0000313" key="2">
    <source>
        <dbReference type="EMBL" id="SVA58943.1"/>
    </source>
</evidence>
<keyword evidence="1" id="KW-1133">Transmembrane helix</keyword>
<keyword evidence="1" id="KW-0812">Transmembrane</keyword>
<sequence length="196" mass="21772">MDKNIKLNSISLTRRKAIRNAVLLLGGSISAAQISPLISNVAAMGSNYIPKFLSEHYFQMTKRLVDLIIPESDTPGALTANVHQFIDVMLDGWAAADTRLRFLDNFNNIDSRSLALTGNKFSDATGTQQIKLLEVLDKESFSDNGTDIFFREFKALVVFGYYSSEEGASVELRYDRIPGGYRGCIPFSEVGRSWST</sequence>
<gene>
    <name evidence="2" type="ORF">METZ01_LOCUS111797</name>
</gene>
<evidence type="ECO:0008006" key="3">
    <source>
        <dbReference type="Google" id="ProtNLM"/>
    </source>
</evidence>
<proteinExistence type="predicted"/>
<name>A0A381X3X8_9ZZZZ</name>
<protein>
    <recommendedName>
        <fullName evidence="3">Gluconate 2-dehydrogenase subunit 3 family protein</fullName>
    </recommendedName>
</protein>
<feature type="transmembrane region" description="Helical" evidence="1">
    <location>
        <begin position="21"/>
        <end position="43"/>
    </location>
</feature>
<dbReference type="EMBL" id="UINC01013681">
    <property type="protein sequence ID" value="SVA58943.1"/>
    <property type="molecule type" value="Genomic_DNA"/>
</dbReference>
<accession>A0A381X3X8</accession>
<reference evidence="2" key="1">
    <citation type="submission" date="2018-05" db="EMBL/GenBank/DDBJ databases">
        <authorList>
            <person name="Lanie J.A."/>
            <person name="Ng W.-L."/>
            <person name="Kazmierczak K.M."/>
            <person name="Andrzejewski T.M."/>
            <person name="Davidsen T.M."/>
            <person name="Wayne K.J."/>
            <person name="Tettelin H."/>
            <person name="Glass J.I."/>
            <person name="Rusch D."/>
            <person name="Podicherti R."/>
            <person name="Tsui H.-C.T."/>
            <person name="Winkler M.E."/>
        </authorList>
    </citation>
    <scope>NUCLEOTIDE SEQUENCE</scope>
</reference>
<evidence type="ECO:0000256" key="1">
    <source>
        <dbReference type="SAM" id="Phobius"/>
    </source>
</evidence>
<keyword evidence="1" id="KW-0472">Membrane</keyword>
<dbReference type="Pfam" id="PF13618">
    <property type="entry name" value="Gluconate_2-dh3"/>
    <property type="match status" value="1"/>
</dbReference>
<dbReference type="InterPro" id="IPR027056">
    <property type="entry name" value="Gluconate_2DH_su3"/>
</dbReference>
<dbReference type="AlphaFoldDB" id="A0A381X3X8"/>